<evidence type="ECO:0000313" key="1">
    <source>
        <dbReference type="EMBL" id="CAB4304077.1"/>
    </source>
</evidence>
<accession>A0A6J5WVL2</accession>
<keyword evidence="2" id="KW-1185">Reference proteome</keyword>
<proteinExistence type="predicted"/>
<name>A0A6J5WVL2_PRUAR</name>
<dbReference type="Proteomes" id="UP000507245">
    <property type="component" value="Unassembled WGS sequence"/>
</dbReference>
<evidence type="ECO:0000313" key="2">
    <source>
        <dbReference type="Proteomes" id="UP000507245"/>
    </source>
</evidence>
<reference evidence="2" key="1">
    <citation type="journal article" date="2020" name="Genome Biol.">
        <title>Gamete binning: chromosome-level and haplotype-resolved genome assembly enabled by high-throughput single-cell sequencing of gamete genomes.</title>
        <authorList>
            <person name="Campoy J.A."/>
            <person name="Sun H."/>
            <person name="Goel M."/>
            <person name="Jiao W.-B."/>
            <person name="Folz-Donahue K."/>
            <person name="Wang N."/>
            <person name="Rubio M."/>
            <person name="Liu C."/>
            <person name="Kukat C."/>
            <person name="Ruiz D."/>
            <person name="Huettel B."/>
            <person name="Schneeberger K."/>
        </authorList>
    </citation>
    <scope>NUCLEOTIDE SEQUENCE [LARGE SCALE GENOMIC DNA]</scope>
    <source>
        <strain evidence="2">cv. Rojo Pasion</strain>
    </source>
</reference>
<protein>
    <submittedName>
        <fullName evidence="1">Uncharacterized protein</fullName>
    </submittedName>
</protein>
<sequence length="86" mass="9422">MPLNSPTQSTPPKWCHMTTSGGWWPKMVVNGWQQRMVMVTGVSCGKGCWRVATGVGCGWGFILALLHFRLCATKGSSSSKNDFSRT</sequence>
<dbReference type="OrthoDB" id="10443950at2759"/>
<gene>
    <name evidence="1" type="ORF">ORAREDHAP_LOCUS21337</name>
</gene>
<dbReference type="AlphaFoldDB" id="A0A6J5WVL2"/>
<organism evidence="1 2">
    <name type="scientific">Prunus armeniaca</name>
    <name type="common">Apricot</name>
    <name type="synonym">Armeniaca vulgaris</name>
    <dbReference type="NCBI Taxonomy" id="36596"/>
    <lineage>
        <taxon>Eukaryota</taxon>
        <taxon>Viridiplantae</taxon>
        <taxon>Streptophyta</taxon>
        <taxon>Embryophyta</taxon>
        <taxon>Tracheophyta</taxon>
        <taxon>Spermatophyta</taxon>
        <taxon>Magnoliopsida</taxon>
        <taxon>eudicotyledons</taxon>
        <taxon>Gunneridae</taxon>
        <taxon>Pentapetalae</taxon>
        <taxon>rosids</taxon>
        <taxon>fabids</taxon>
        <taxon>Rosales</taxon>
        <taxon>Rosaceae</taxon>
        <taxon>Amygdaloideae</taxon>
        <taxon>Amygdaleae</taxon>
        <taxon>Prunus</taxon>
    </lineage>
</organism>
<dbReference type="EMBL" id="CAEKKB010000003">
    <property type="protein sequence ID" value="CAB4304077.1"/>
    <property type="molecule type" value="Genomic_DNA"/>
</dbReference>